<dbReference type="Gramene" id="QL04p024445:mrna">
    <property type="protein sequence ID" value="QL04p024445:mrna:CDS:1"/>
    <property type="gene ID" value="QL04p024445"/>
</dbReference>
<evidence type="ECO:0008006" key="6">
    <source>
        <dbReference type="Google" id="ProtNLM"/>
    </source>
</evidence>
<dbReference type="AlphaFoldDB" id="A0A7N2LEF1"/>
<dbReference type="EnsemblPlants" id="QL04p024445:mrna">
    <property type="protein sequence ID" value="QL04p024445:mrna:CDS:1"/>
    <property type="gene ID" value="QL04p024445"/>
</dbReference>
<dbReference type="InterPro" id="IPR025836">
    <property type="entry name" value="Zn_knuckle_CX2CX4HX4C"/>
</dbReference>
<dbReference type="InParanoid" id="A0A7N2LEF1"/>
<accession>A0A7N2LEF1</accession>
<proteinExistence type="predicted"/>
<dbReference type="Pfam" id="PF14111">
    <property type="entry name" value="DUF4283"/>
    <property type="match status" value="1"/>
</dbReference>
<feature type="region of interest" description="Disordered" evidence="1">
    <location>
        <begin position="394"/>
        <end position="417"/>
    </location>
</feature>
<feature type="domain" description="Zinc knuckle CX2CX4HX4C" evidence="3">
    <location>
        <begin position="216"/>
        <end position="250"/>
    </location>
</feature>
<organism evidence="4 5">
    <name type="scientific">Quercus lobata</name>
    <name type="common">Valley oak</name>
    <dbReference type="NCBI Taxonomy" id="97700"/>
    <lineage>
        <taxon>Eukaryota</taxon>
        <taxon>Viridiplantae</taxon>
        <taxon>Streptophyta</taxon>
        <taxon>Embryophyta</taxon>
        <taxon>Tracheophyta</taxon>
        <taxon>Spermatophyta</taxon>
        <taxon>Magnoliopsida</taxon>
        <taxon>eudicotyledons</taxon>
        <taxon>Gunneridae</taxon>
        <taxon>Pentapetalae</taxon>
        <taxon>rosids</taxon>
        <taxon>fabids</taxon>
        <taxon>Fagales</taxon>
        <taxon>Fagaceae</taxon>
        <taxon>Quercus</taxon>
    </lineage>
</organism>
<reference evidence="4" key="2">
    <citation type="submission" date="2021-01" db="UniProtKB">
        <authorList>
            <consortium name="EnsemblPlants"/>
        </authorList>
    </citation>
    <scope>IDENTIFICATION</scope>
</reference>
<dbReference type="InterPro" id="IPR025558">
    <property type="entry name" value="DUF4283"/>
</dbReference>
<feature type="region of interest" description="Disordered" evidence="1">
    <location>
        <begin position="1"/>
        <end position="36"/>
    </location>
</feature>
<dbReference type="PANTHER" id="PTHR31286">
    <property type="entry name" value="GLYCINE-RICH CELL WALL STRUCTURAL PROTEIN 1.8-LIKE"/>
    <property type="match status" value="1"/>
</dbReference>
<sequence length="500" mass="57954">MEDQFTTREYGWTESSGSEISNDPFDEESESDQQSFEGDEIPFARYGPIIAADPEEVNMQRDFWGMCAIGFILDYRKFSVRHLQQVINAAWRIKGSVTVVGRDSYFYLIHFEMLDDLNHACTEGPWAVDGALLILEKWRPNLVLSRLQLNHVSLWVQLHGFPLEYHYPELAERMGQLIGIYERVDWEDQLPRNIRFMRVRVRMDPWMPVLTGFMLRLDDGSRVWVQCRYERVHKLCTRCGLIGHSRGQCTQDMDDIERWIHRQRRCLQQIHHVQFGFDVLEPLFANNLRAYHNRRRRWTTQIRFGNLDCNPHMHSHDQPPNLENNEVPSQNQTSEVNNQTLHEPDTPVHSINANDPPNSPQHTRNHAENAHASLNSAIHSLNLGTNVNLLTPLNSPSTEGCGQNALQSSQPQHTRNSISLNEQTDSTFLLRPPWQLPVSSDLRWTWVGGEGPFITNEEIRGLNMDSSETESDSVTERLYNLDKLNEDRLEVLVGVAWKRG</sequence>
<feature type="compositionally biased region" description="Polar residues" evidence="1">
    <location>
        <begin position="321"/>
        <end position="341"/>
    </location>
</feature>
<dbReference type="InterPro" id="IPR040256">
    <property type="entry name" value="At4g02000-like"/>
</dbReference>
<dbReference type="OMA" id="NIMAYHR"/>
<evidence type="ECO:0000259" key="3">
    <source>
        <dbReference type="Pfam" id="PF14392"/>
    </source>
</evidence>
<evidence type="ECO:0000259" key="2">
    <source>
        <dbReference type="Pfam" id="PF14111"/>
    </source>
</evidence>
<evidence type="ECO:0000256" key="1">
    <source>
        <dbReference type="SAM" id="MobiDB-lite"/>
    </source>
</evidence>
<feature type="region of interest" description="Disordered" evidence="1">
    <location>
        <begin position="309"/>
        <end position="365"/>
    </location>
</feature>
<evidence type="ECO:0000313" key="4">
    <source>
        <dbReference type="EnsemblPlants" id="QL04p024445:mrna:CDS:1"/>
    </source>
</evidence>
<protein>
    <recommendedName>
        <fullName evidence="6">CCHC-type domain-containing protein</fullName>
    </recommendedName>
</protein>
<feature type="compositionally biased region" description="Polar residues" evidence="1">
    <location>
        <begin position="349"/>
        <end position="362"/>
    </location>
</feature>
<reference evidence="4 5" key="1">
    <citation type="journal article" date="2016" name="G3 (Bethesda)">
        <title>First Draft Assembly and Annotation of the Genome of a California Endemic Oak Quercus lobata Nee (Fagaceae).</title>
        <authorList>
            <person name="Sork V.L."/>
            <person name="Fitz-Gibbon S.T."/>
            <person name="Puiu D."/>
            <person name="Crepeau M."/>
            <person name="Gugger P.F."/>
            <person name="Sherman R."/>
            <person name="Stevens K."/>
            <person name="Langley C.H."/>
            <person name="Pellegrini M."/>
            <person name="Salzberg S.L."/>
        </authorList>
    </citation>
    <scope>NUCLEOTIDE SEQUENCE [LARGE SCALE GENOMIC DNA]</scope>
    <source>
        <strain evidence="4 5">cv. SW786</strain>
    </source>
</reference>
<name>A0A7N2LEF1_QUELO</name>
<feature type="domain" description="DUF4283" evidence="2">
    <location>
        <begin position="62"/>
        <end position="143"/>
    </location>
</feature>
<dbReference type="Proteomes" id="UP000594261">
    <property type="component" value="Chromosome 4"/>
</dbReference>
<dbReference type="PANTHER" id="PTHR31286:SF167">
    <property type="entry name" value="OS09G0268800 PROTEIN"/>
    <property type="match status" value="1"/>
</dbReference>
<dbReference type="Pfam" id="PF14392">
    <property type="entry name" value="zf-CCHC_4"/>
    <property type="match status" value="1"/>
</dbReference>
<dbReference type="EMBL" id="LRBV02000004">
    <property type="status" value="NOT_ANNOTATED_CDS"/>
    <property type="molecule type" value="Genomic_DNA"/>
</dbReference>
<evidence type="ECO:0000313" key="5">
    <source>
        <dbReference type="Proteomes" id="UP000594261"/>
    </source>
</evidence>
<keyword evidence="5" id="KW-1185">Reference proteome</keyword>